<dbReference type="Proteomes" id="UP000266677">
    <property type="component" value="Unassembled WGS sequence"/>
</dbReference>
<evidence type="ECO:0000313" key="1">
    <source>
        <dbReference type="EMBL" id="RJO77174.1"/>
    </source>
</evidence>
<dbReference type="AlphaFoldDB" id="A0A3A4KKI3"/>
<gene>
    <name evidence="1" type="ORF">D5S18_09185</name>
</gene>
<dbReference type="RefSeq" id="WP_120040443.1">
    <property type="nucleotide sequence ID" value="NZ_QZFU01000016.1"/>
</dbReference>
<accession>A0A3A4KKI3</accession>
<reference evidence="1 2" key="1">
    <citation type="submission" date="2018-09" db="EMBL/GenBank/DDBJ databases">
        <title>YIM PH21274 draft genome.</title>
        <authorList>
            <person name="Miao C."/>
        </authorList>
    </citation>
    <scope>NUCLEOTIDE SEQUENCE [LARGE SCALE GENOMIC DNA]</scope>
    <source>
        <strain evidence="1 2">YIM PH 21724</strain>
    </source>
</reference>
<evidence type="ECO:0008006" key="3">
    <source>
        <dbReference type="Google" id="ProtNLM"/>
    </source>
</evidence>
<evidence type="ECO:0000313" key="2">
    <source>
        <dbReference type="Proteomes" id="UP000266677"/>
    </source>
</evidence>
<keyword evidence="2" id="KW-1185">Reference proteome</keyword>
<dbReference type="OrthoDB" id="3378334at2"/>
<dbReference type="EMBL" id="QZFU01000016">
    <property type="protein sequence ID" value="RJO77174.1"/>
    <property type="molecule type" value="Genomic_DNA"/>
</dbReference>
<organism evidence="1 2">
    <name type="scientific">Nocardia panacis</name>
    <dbReference type="NCBI Taxonomy" id="2340916"/>
    <lineage>
        <taxon>Bacteria</taxon>
        <taxon>Bacillati</taxon>
        <taxon>Actinomycetota</taxon>
        <taxon>Actinomycetes</taxon>
        <taxon>Mycobacteriales</taxon>
        <taxon>Nocardiaceae</taxon>
        <taxon>Nocardia</taxon>
    </lineage>
</organism>
<proteinExistence type="predicted"/>
<name>A0A3A4KKI3_9NOCA</name>
<comment type="caution">
    <text evidence="1">The sequence shown here is derived from an EMBL/GenBank/DDBJ whole genome shotgun (WGS) entry which is preliminary data.</text>
</comment>
<protein>
    <recommendedName>
        <fullName evidence="3">Prevent-host-death family protein</fullName>
    </recommendedName>
</protein>
<sequence length="157" mass="17078">MSYAYSVVPFSDLLHKPAMTAGLLDKVRALRLRRRDAGDLALMRVEQLDAEGTVVDFTARLLAGMVRRLGADAVRAVLPDAVPWVVFLPAADIDQFLVDLVEVTQGAAALENLAPVATLLDQWRNSAEIYADPVLMELVRQNPEGDFGPVPIPKAEG</sequence>